<keyword evidence="4" id="KW-1185">Reference proteome</keyword>
<comment type="similarity">
    <text evidence="1">Belongs to the RGS7BP/RGS9BP family.</text>
</comment>
<evidence type="ECO:0000256" key="3">
    <source>
        <dbReference type="SAM" id="MobiDB-lite"/>
    </source>
</evidence>
<dbReference type="GO" id="GO:0009968">
    <property type="term" value="P:negative regulation of signal transduction"/>
    <property type="evidence" value="ECO:0007669"/>
    <property type="project" value="UniProtKB-KW"/>
</dbReference>
<dbReference type="Proteomes" id="UP000515152">
    <property type="component" value="Chromosome 12"/>
</dbReference>
<dbReference type="RefSeq" id="XP_012671772.1">
    <property type="nucleotide sequence ID" value="XM_012816318.3"/>
</dbReference>
<reference evidence="5" key="1">
    <citation type="submission" date="2025-08" db="UniProtKB">
        <authorList>
            <consortium name="RefSeq"/>
        </authorList>
    </citation>
    <scope>IDENTIFICATION</scope>
</reference>
<evidence type="ECO:0000256" key="2">
    <source>
        <dbReference type="ARBA" id="ARBA00022700"/>
    </source>
</evidence>
<dbReference type="CTD" id="337556"/>
<sequence length="251" mass="28434">MCSAPNGRKSRPRSAANIFQIGKASQRDPERRESTESTRKAQRAVDDCRMTVQEFNTLVALYREQVISIGEISTDCPSLRSQMQKTRIKGCNVARTAYQNLTVLSGPADGEIQPEICRLFIQLQCCLEMYVTEMLKSMCLLGVLHIHRRGNEPCSEPNMDCKVDESSDVPILEERSSSPLDFPQDSWMVCTDIENIERDIREMRNLLSKLRDTMPLPLKNQDDSSLLNLTPFPLVRQRKGRFSGLCCLVSG</sequence>
<evidence type="ECO:0000256" key="1">
    <source>
        <dbReference type="ARBA" id="ARBA00007457"/>
    </source>
</evidence>
<dbReference type="InterPro" id="IPR026512">
    <property type="entry name" value="RGS7BP/RGS9BP"/>
</dbReference>
<evidence type="ECO:0000313" key="4">
    <source>
        <dbReference type="Proteomes" id="UP000515152"/>
    </source>
</evidence>
<dbReference type="GeneID" id="105890302"/>
<dbReference type="KEGG" id="char:105890302"/>
<dbReference type="PANTHER" id="PTHR21029">
    <property type="entry name" value="R-SEVEN BINDING PROTEIN (R7BP) HOMOLOG"/>
    <property type="match status" value="1"/>
</dbReference>
<accession>A0A6P3VHQ3</accession>
<gene>
    <name evidence="5" type="primary">rgs7bpb</name>
</gene>
<proteinExistence type="inferred from homology"/>
<protein>
    <submittedName>
        <fullName evidence="5">Regulator of G-protein signaling 7-binding protein B</fullName>
    </submittedName>
</protein>
<evidence type="ECO:0000313" key="5">
    <source>
        <dbReference type="RefSeq" id="XP_012671772.1"/>
    </source>
</evidence>
<feature type="compositionally biased region" description="Basic and acidic residues" evidence="3">
    <location>
        <begin position="25"/>
        <end position="43"/>
    </location>
</feature>
<dbReference type="AlphaFoldDB" id="A0A6P3VHQ3"/>
<organism evidence="4 5">
    <name type="scientific">Clupea harengus</name>
    <name type="common">Atlantic herring</name>
    <dbReference type="NCBI Taxonomy" id="7950"/>
    <lineage>
        <taxon>Eukaryota</taxon>
        <taxon>Metazoa</taxon>
        <taxon>Chordata</taxon>
        <taxon>Craniata</taxon>
        <taxon>Vertebrata</taxon>
        <taxon>Euteleostomi</taxon>
        <taxon>Actinopterygii</taxon>
        <taxon>Neopterygii</taxon>
        <taxon>Teleostei</taxon>
        <taxon>Clupei</taxon>
        <taxon>Clupeiformes</taxon>
        <taxon>Clupeoidei</taxon>
        <taxon>Clupeidae</taxon>
        <taxon>Clupea</taxon>
    </lineage>
</organism>
<keyword evidence="2" id="KW-0734">Signal transduction inhibitor</keyword>
<feature type="region of interest" description="Disordered" evidence="3">
    <location>
        <begin position="1"/>
        <end position="43"/>
    </location>
</feature>
<dbReference type="OrthoDB" id="9876293at2759"/>
<name>A0A6P3VHQ3_CLUHA</name>